<dbReference type="KEGG" id="ptes:JQU52_01150"/>
<dbReference type="Proteomes" id="UP000653156">
    <property type="component" value="Chromosome"/>
</dbReference>
<evidence type="ECO:0000313" key="2">
    <source>
        <dbReference type="EMBL" id="QRQ82081.1"/>
    </source>
</evidence>
<organism evidence="1 3">
    <name type="scientific">Paralysiella testudinis</name>
    <dbReference type="NCBI Taxonomy" id="2809020"/>
    <lineage>
        <taxon>Bacteria</taxon>
        <taxon>Pseudomonadati</taxon>
        <taxon>Pseudomonadota</taxon>
        <taxon>Betaproteobacteria</taxon>
        <taxon>Neisseriales</taxon>
        <taxon>Neisseriaceae</taxon>
        <taxon>Paralysiella</taxon>
    </lineage>
</organism>
<dbReference type="EMBL" id="CP069798">
    <property type="protein sequence ID" value="QRQ82081.1"/>
    <property type="molecule type" value="Genomic_DNA"/>
</dbReference>
<name>A0A892ZJK6_9NEIS</name>
<evidence type="ECO:0000313" key="1">
    <source>
        <dbReference type="EMBL" id="QRQ81089.1"/>
    </source>
</evidence>
<sequence length="61" mass="7176">MKTVKFNISCVGLCADCDSAWLFEEEVPEDWDNMTDDEREEWAVGVFRETIQWGWVAEDEN</sequence>
<dbReference type="AlphaFoldDB" id="A0A892ZJK6"/>
<reference evidence="1" key="1">
    <citation type="submission" date="2021-02" db="EMBL/GenBank/DDBJ databases">
        <title>Neisseriaceae sp. 26B isolated from the cloaca of a Common Toad-headed Turtle (Mesoclemmys nasuta).</title>
        <authorList>
            <person name="Spergser J."/>
            <person name="Busse H.-J."/>
        </authorList>
    </citation>
    <scope>NUCLEOTIDE SEQUENCE</scope>
    <source>
        <strain evidence="1">26B</strain>
    </source>
</reference>
<dbReference type="RefSeq" id="WP_230338377.1">
    <property type="nucleotide sequence ID" value="NZ_CP069798.1"/>
</dbReference>
<protein>
    <submittedName>
        <fullName evidence="1">Uncharacterized protein</fullName>
    </submittedName>
</protein>
<dbReference type="EMBL" id="CP069798">
    <property type="protein sequence ID" value="QRQ81089.1"/>
    <property type="molecule type" value="Genomic_DNA"/>
</dbReference>
<keyword evidence="3" id="KW-1185">Reference proteome</keyword>
<accession>A0A892ZJK6</accession>
<evidence type="ECO:0000313" key="3">
    <source>
        <dbReference type="Proteomes" id="UP000653156"/>
    </source>
</evidence>
<proteinExistence type="predicted"/>
<gene>
    <name evidence="2" type="ORF">JQU52_01150</name>
    <name evidence="1" type="ORF">JQU52_10175</name>
</gene>
<dbReference type="KEGG" id="ptes:JQU52_10175"/>